<evidence type="ECO:0000313" key="4">
    <source>
        <dbReference type="Proteomes" id="UP000000262"/>
    </source>
</evidence>
<evidence type="ECO:0000256" key="1">
    <source>
        <dbReference type="PROSITE-ProRule" id="PRU00469"/>
    </source>
</evidence>
<protein>
    <submittedName>
        <fullName evidence="3">Transcription initiation factor IIB (TFIIB)</fullName>
    </submittedName>
</protein>
<keyword evidence="1" id="KW-0862">Zinc</keyword>
<evidence type="ECO:0000313" key="3">
    <source>
        <dbReference type="EMBL" id="ABU81952.1"/>
    </source>
</evidence>
<name>A8AAK0_IGNH4</name>
<gene>
    <name evidence="3" type="ordered locus">Igni_0770</name>
</gene>
<dbReference type="GO" id="GO:0008270">
    <property type="term" value="F:zinc ion binding"/>
    <property type="evidence" value="ECO:0007669"/>
    <property type="project" value="UniProtKB-KW"/>
</dbReference>
<dbReference type="PROSITE" id="PS51134">
    <property type="entry name" value="ZF_TFIIB"/>
    <property type="match status" value="1"/>
</dbReference>
<evidence type="ECO:0000259" key="2">
    <source>
        <dbReference type="PROSITE" id="PS51134"/>
    </source>
</evidence>
<accession>A8AAK0</accession>
<dbReference type="Gene3D" id="1.10.472.170">
    <property type="match status" value="1"/>
</dbReference>
<dbReference type="eggNOG" id="arCOG01981">
    <property type="taxonomic scope" value="Archaea"/>
</dbReference>
<keyword evidence="4" id="KW-1185">Reference proteome</keyword>
<dbReference type="PhylomeDB" id="A8AAK0"/>
<keyword evidence="3" id="KW-0648">Protein biosynthesis</keyword>
<dbReference type="Pfam" id="PF08271">
    <property type="entry name" value="Zn_Ribbon_TF"/>
    <property type="match status" value="1"/>
</dbReference>
<dbReference type="HOGENOM" id="CLU_043736_0_1_2"/>
<keyword evidence="1" id="KW-0479">Metal-binding</keyword>
<dbReference type="Proteomes" id="UP000000262">
    <property type="component" value="Chromosome"/>
</dbReference>
<dbReference type="AlphaFoldDB" id="A8AAK0"/>
<dbReference type="STRING" id="453591.Igni_0770"/>
<feature type="domain" description="TFIIB-type" evidence="2">
    <location>
        <begin position="8"/>
        <end position="38"/>
    </location>
</feature>
<sequence>MSAIAGGGTLKCPVCGSTYVVQNEMGDLVCASCGTVLQESREVSFDSFEGYGSDNKPIVSRGALTVSLHDKGLGSVIDIKDIHNFRFKKMAKLHSRLKIGDDKESFIADVKKGIEEYSSLIARTFGTPLGKQIVANAHAVSDKIYDLLPKEYRKKDIEYRRKVGLAIILAVIKECGSYIPPEVVLNKLGLDSEEQKTVKELYVLVHDAIVHGGTKGSKEKVLKCNTTTREKLTKVTEALLNFLELHSGLQLPRKTLALETIHKISNAFIKAKKDSLGSKYISSYVGGAIYLTLRILAIDQKSMLTQEEIAKALGRGSNAIRNAYTEIVDNVLVIVEVPAKPAKNKSRKSGKADGSRR</sequence>
<dbReference type="GO" id="GO:0003743">
    <property type="term" value="F:translation initiation factor activity"/>
    <property type="evidence" value="ECO:0007669"/>
    <property type="project" value="UniProtKB-KW"/>
</dbReference>
<keyword evidence="3" id="KW-0396">Initiation factor</keyword>
<proteinExistence type="predicted"/>
<reference evidence="3 4" key="1">
    <citation type="journal article" date="2008" name="Genome Biol.">
        <title>A genomic analysis of the archaeal system Ignicoccus hospitalis-Nanoarchaeum equitans.</title>
        <authorList>
            <person name="Podar M."/>
            <person name="Anderson I."/>
            <person name="Makarova K.S."/>
            <person name="Elkins J.G."/>
            <person name="Ivanova N."/>
            <person name="Wall M.A."/>
            <person name="Lykidis A."/>
            <person name="Mavromatis K."/>
            <person name="Sun H."/>
            <person name="Hudson M.E."/>
            <person name="Chen W."/>
            <person name="Deciu C."/>
            <person name="Hutchison D."/>
            <person name="Eads J.R."/>
            <person name="Anderson A."/>
            <person name="Fernandes F."/>
            <person name="Szeto E."/>
            <person name="Lapidus A."/>
            <person name="Kyrpides N.C."/>
            <person name="Saier M.H.Jr."/>
            <person name="Richardson P.M."/>
            <person name="Rachel R."/>
            <person name="Huber H."/>
            <person name="Eisen J.A."/>
            <person name="Koonin E.V."/>
            <person name="Keller M."/>
            <person name="Stetter K.O."/>
        </authorList>
    </citation>
    <scope>NUCLEOTIDE SEQUENCE [LARGE SCALE GENOMIC DNA]</scope>
    <source>
        <strain evidence="4">KIN4/I / DSM 18386 / JCM 14125</strain>
    </source>
</reference>
<dbReference type="KEGG" id="iho:Igni_0770"/>
<dbReference type="RefSeq" id="WP_012122916.1">
    <property type="nucleotide sequence ID" value="NC_009776.1"/>
</dbReference>
<organism evidence="3 4">
    <name type="scientific">Ignicoccus hospitalis (strain KIN4/I / DSM 18386 / JCM 14125)</name>
    <dbReference type="NCBI Taxonomy" id="453591"/>
    <lineage>
        <taxon>Archaea</taxon>
        <taxon>Thermoproteota</taxon>
        <taxon>Thermoprotei</taxon>
        <taxon>Desulfurococcales</taxon>
        <taxon>Desulfurococcaceae</taxon>
        <taxon>Ignicoccus</taxon>
    </lineage>
</organism>
<dbReference type="EMBL" id="CP000816">
    <property type="protein sequence ID" value="ABU81952.1"/>
    <property type="molecule type" value="Genomic_DNA"/>
</dbReference>
<dbReference type="InterPro" id="IPR013137">
    <property type="entry name" value="Znf_TFIIB"/>
</dbReference>
<dbReference type="GeneID" id="5562783"/>
<dbReference type="SUPFAM" id="SSF57783">
    <property type="entry name" value="Zinc beta-ribbon"/>
    <property type="match status" value="1"/>
</dbReference>
<keyword evidence="1" id="KW-0863">Zinc-finger</keyword>
<dbReference type="OrthoDB" id="7429at2157"/>